<feature type="compositionally biased region" description="Low complexity" evidence="1">
    <location>
        <begin position="61"/>
        <end position="72"/>
    </location>
</feature>
<reference evidence="2 5" key="1">
    <citation type="submission" date="2021-06" db="EMBL/GenBank/DDBJ databases">
        <title>A haploid diamondback moth (Plutella xylostella L.) genome assembly resolves 31 chromosomes and identifies a diamide resistance mutation.</title>
        <authorList>
            <person name="Ward C.M."/>
            <person name="Perry K.D."/>
            <person name="Baker G."/>
            <person name="Powis K."/>
            <person name="Heckel D.G."/>
            <person name="Baxter S.W."/>
        </authorList>
    </citation>
    <scope>NUCLEOTIDE SEQUENCE [LARGE SCALE GENOMIC DNA]</scope>
    <source>
        <strain evidence="2 5">LV</strain>
        <tissue evidence="2">Single pupa</tissue>
    </source>
</reference>
<dbReference type="EMBL" id="JAHIBW010000024">
    <property type="protein sequence ID" value="KAG7298658.1"/>
    <property type="molecule type" value="Genomic_DNA"/>
</dbReference>
<evidence type="ECO:0000313" key="2">
    <source>
        <dbReference type="EMBL" id="KAG7294805.1"/>
    </source>
</evidence>
<evidence type="ECO:0000256" key="1">
    <source>
        <dbReference type="SAM" id="MobiDB-lite"/>
    </source>
</evidence>
<gene>
    <name evidence="3" type="ORF">JYU34_018312</name>
    <name evidence="4" type="ORF">JYU34_018318</name>
    <name evidence="2" type="ORF">JYU34_022822</name>
</gene>
<protein>
    <submittedName>
        <fullName evidence="2">Uncharacterized protein</fullName>
    </submittedName>
</protein>
<proteinExistence type="predicted"/>
<evidence type="ECO:0000313" key="5">
    <source>
        <dbReference type="Proteomes" id="UP000823941"/>
    </source>
</evidence>
<evidence type="ECO:0000313" key="4">
    <source>
        <dbReference type="EMBL" id="KAG7298664.1"/>
    </source>
</evidence>
<dbReference type="Proteomes" id="UP000823941">
    <property type="component" value="Chromosome 24"/>
</dbReference>
<dbReference type="EMBL" id="JAHIBW010000145">
    <property type="protein sequence ID" value="KAG7294805.1"/>
    <property type="molecule type" value="Genomic_DNA"/>
</dbReference>
<name>A0ABQ7PPB3_PLUXY</name>
<sequence>MPPRHRCVLRPFIFDTSKVHPHPLAAPAAATRRERLLFAFTVDVRLTATVDTRRDKRPQIRPRTSSSTPSPHLTRRTRQPAVRKRPTISPPARQTYTLHIYRIKTVH</sequence>
<feature type="compositionally biased region" description="Basic residues" evidence="1">
    <location>
        <begin position="73"/>
        <end position="86"/>
    </location>
</feature>
<comment type="caution">
    <text evidence="2">The sequence shown here is derived from an EMBL/GenBank/DDBJ whole genome shotgun (WGS) entry which is preliminary data.</text>
</comment>
<evidence type="ECO:0000313" key="3">
    <source>
        <dbReference type="EMBL" id="KAG7298658.1"/>
    </source>
</evidence>
<dbReference type="EMBL" id="JAHIBW010000024">
    <property type="protein sequence ID" value="KAG7298664.1"/>
    <property type="molecule type" value="Genomic_DNA"/>
</dbReference>
<accession>A0ABQ7PPB3</accession>
<organism evidence="2 5">
    <name type="scientific">Plutella xylostella</name>
    <name type="common">Diamondback moth</name>
    <name type="synonym">Plutella maculipennis</name>
    <dbReference type="NCBI Taxonomy" id="51655"/>
    <lineage>
        <taxon>Eukaryota</taxon>
        <taxon>Metazoa</taxon>
        <taxon>Ecdysozoa</taxon>
        <taxon>Arthropoda</taxon>
        <taxon>Hexapoda</taxon>
        <taxon>Insecta</taxon>
        <taxon>Pterygota</taxon>
        <taxon>Neoptera</taxon>
        <taxon>Endopterygota</taxon>
        <taxon>Lepidoptera</taxon>
        <taxon>Glossata</taxon>
        <taxon>Ditrysia</taxon>
        <taxon>Yponomeutoidea</taxon>
        <taxon>Plutellidae</taxon>
        <taxon>Plutella</taxon>
    </lineage>
</organism>
<feature type="region of interest" description="Disordered" evidence="1">
    <location>
        <begin position="49"/>
        <end position="94"/>
    </location>
</feature>
<keyword evidence="5" id="KW-1185">Reference proteome</keyword>